<evidence type="ECO:0000313" key="6">
    <source>
        <dbReference type="EMBL" id="QLH61833.1"/>
    </source>
</evidence>
<sequence>MGLRDKRRATVLQTGRGPHGGLAYWMVQYLAWLHEHNQHNLRGHKHQLGRFLSCSKERELEQAQSITLPILEQHQRQLYHQRKPNGDPLSVSTQCNHLNTLKAFLSWLTHRHWLLSNPAADLERPKQGERLPKDVLSVVEVAQLLAWPDINTVKGLRDRAMLEVLYSTGMRRAELARLRLHSINHAQGTVMIHPPGKRTKRSVDSDRRTGL</sequence>
<dbReference type="InterPro" id="IPR002104">
    <property type="entry name" value="Integrase_catalytic"/>
</dbReference>
<dbReference type="PROSITE" id="PS51898">
    <property type="entry name" value="TYR_RECOMBINASE"/>
    <property type="match status" value="1"/>
</dbReference>
<dbReference type="InterPro" id="IPR011010">
    <property type="entry name" value="DNA_brk_join_enz"/>
</dbReference>
<dbReference type="Gene3D" id="1.10.443.10">
    <property type="entry name" value="Intergrase catalytic core"/>
    <property type="match status" value="1"/>
</dbReference>
<proteinExistence type="predicted"/>
<dbReference type="Pfam" id="PF00589">
    <property type="entry name" value="Phage_integrase"/>
    <property type="match status" value="1"/>
</dbReference>
<dbReference type="GeneID" id="93735146"/>
<dbReference type="GO" id="GO:0015074">
    <property type="term" value="P:DNA integration"/>
    <property type="evidence" value="ECO:0007669"/>
    <property type="project" value="UniProtKB-KW"/>
</dbReference>
<dbReference type="GO" id="GO:0006310">
    <property type="term" value="P:DNA recombination"/>
    <property type="evidence" value="ECO:0007669"/>
    <property type="project" value="UniProtKB-KW"/>
</dbReference>
<dbReference type="PANTHER" id="PTHR30349">
    <property type="entry name" value="PHAGE INTEGRASE-RELATED"/>
    <property type="match status" value="1"/>
</dbReference>
<dbReference type="SUPFAM" id="SSF56349">
    <property type="entry name" value="DNA breaking-rejoining enzymes"/>
    <property type="match status" value="1"/>
</dbReference>
<dbReference type="PANTHER" id="PTHR30349:SF81">
    <property type="entry name" value="TYROSINE RECOMBINASE XERC"/>
    <property type="match status" value="1"/>
</dbReference>
<dbReference type="GO" id="GO:0007059">
    <property type="term" value="P:chromosome segregation"/>
    <property type="evidence" value="ECO:0007669"/>
    <property type="project" value="UniProtKB-KW"/>
</dbReference>
<dbReference type="RefSeq" id="WP_052447680.1">
    <property type="nucleotide sequence ID" value="NZ_CP050855.1"/>
</dbReference>
<dbReference type="Proteomes" id="UP000042738">
    <property type="component" value="Chromosome"/>
</dbReference>
<reference evidence="6 7" key="1">
    <citation type="journal article" date="2014" name="Genome Announc.">
        <title>Whole-Genome Sequence of Serratia symbiotica Strain CWBI-2.3T, a Free-Living Symbiont of the Black Bean Aphid Aphis fabae.</title>
        <authorList>
            <person name="Foray V."/>
            <person name="Grigorescu A.S."/>
            <person name="Sabri A."/>
            <person name="Haubruge E."/>
            <person name="Lognay G."/>
            <person name="Francis F."/>
            <person name="Fauconnier M.L."/>
            <person name="Hance T."/>
            <person name="Thonart P."/>
        </authorList>
    </citation>
    <scope>NUCLEOTIDE SEQUENCE [LARGE SCALE GENOMIC DNA]</scope>
    <source>
        <strain evidence="6">CWBI-2.3</strain>
    </source>
</reference>
<evidence type="ECO:0000256" key="5">
    <source>
        <dbReference type="SAM" id="MobiDB-lite"/>
    </source>
</evidence>
<dbReference type="Gene3D" id="1.10.150.130">
    <property type="match status" value="1"/>
</dbReference>
<dbReference type="InterPro" id="IPR050090">
    <property type="entry name" value="Tyrosine_recombinase_XerCD"/>
</dbReference>
<feature type="region of interest" description="Disordered" evidence="5">
    <location>
        <begin position="192"/>
        <end position="211"/>
    </location>
</feature>
<evidence type="ECO:0000256" key="3">
    <source>
        <dbReference type="ARBA" id="ARBA00023125"/>
    </source>
</evidence>
<keyword evidence="3" id="KW-0238">DNA-binding</keyword>
<keyword evidence="1" id="KW-0159">Chromosome partition</keyword>
<evidence type="ECO:0000256" key="4">
    <source>
        <dbReference type="ARBA" id="ARBA00023172"/>
    </source>
</evidence>
<organism evidence="6 7">
    <name type="scientific">Serratia symbiotica</name>
    <dbReference type="NCBI Taxonomy" id="138074"/>
    <lineage>
        <taxon>Bacteria</taxon>
        <taxon>Pseudomonadati</taxon>
        <taxon>Pseudomonadota</taxon>
        <taxon>Gammaproteobacteria</taxon>
        <taxon>Enterobacterales</taxon>
        <taxon>Yersiniaceae</taxon>
        <taxon>Serratia</taxon>
    </lineage>
</organism>
<dbReference type="AlphaFoldDB" id="A0A068Z3C8"/>
<dbReference type="GO" id="GO:0003677">
    <property type="term" value="F:DNA binding"/>
    <property type="evidence" value="ECO:0007669"/>
    <property type="project" value="UniProtKB-KW"/>
</dbReference>
<dbReference type="STRING" id="138074.SYMBAF_160155"/>
<protein>
    <submittedName>
        <fullName evidence="6">Tyrosine-type recombinase/integrase</fullName>
    </submittedName>
</protein>
<accession>A0A068Z3C8</accession>
<gene>
    <name evidence="6" type="ORF">SYMBAF_01215</name>
</gene>
<keyword evidence="4" id="KW-0233">DNA recombination</keyword>
<name>A0A068Z3C8_9GAMM</name>
<dbReference type="InterPro" id="IPR010998">
    <property type="entry name" value="Integrase_recombinase_N"/>
</dbReference>
<dbReference type="EMBL" id="CP050855">
    <property type="protein sequence ID" value="QLH61833.1"/>
    <property type="molecule type" value="Genomic_DNA"/>
</dbReference>
<feature type="compositionally biased region" description="Basic and acidic residues" evidence="5">
    <location>
        <begin position="201"/>
        <end position="211"/>
    </location>
</feature>
<keyword evidence="2" id="KW-0229">DNA integration</keyword>
<dbReference type="InterPro" id="IPR013762">
    <property type="entry name" value="Integrase-like_cat_sf"/>
</dbReference>
<evidence type="ECO:0000313" key="7">
    <source>
        <dbReference type="Proteomes" id="UP000042738"/>
    </source>
</evidence>
<evidence type="ECO:0000256" key="2">
    <source>
        <dbReference type="ARBA" id="ARBA00022908"/>
    </source>
</evidence>
<evidence type="ECO:0000256" key="1">
    <source>
        <dbReference type="ARBA" id="ARBA00022829"/>
    </source>
</evidence>